<dbReference type="RefSeq" id="WP_188566002.1">
    <property type="nucleotide sequence ID" value="NZ_BMED01000002.1"/>
</dbReference>
<dbReference type="CDD" id="cd24082">
    <property type="entry name" value="ASKHA_NBD_GspK-like"/>
    <property type="match status" value="1"/>
</dbReference>
<reference evidence="2" key="2">
    <citation type="submission" date="2020-09" db="EMBL/GenBank/DDBJ databases">
        <authorList>
            <person name="Sun Q."/>
            <person name="Zhou Y."/>
        </authorList>
    </citation>
    <scope>NUCLEOTIDE SEQUENCE</scope>
    <source>
        <strain evidence="2">CGMCC 1.10998</strain>
    </source>
</reference>
<dbReference type="Gene3D" id="3.30.420.40">
    <property type="match status" value="2"/>
</dbReference>
<feature type="domain" description="ATPase BadF/BadG/BcrA/BcrD type" evidence="1">
    <location>
        <begin position="13"/>
        <end position="288"/>
    </location>
</feature>
<dbReference type="InterPro" id="IPR043129">
    <property type="entry name" value="ATPase_NBD"/>
</dbReference>
<evidence type="ECO:0000259" key="1">
    <source>
        <dbReference type="Pfam" id="PF01869"/>
    </source>
</evidence>
<gene>
    <name evidence="2" type="ORF">GCM10011396_20940</name>
</gene>
<organism evidence="2 3">
    <name type="scientific">Undibacterium terreum</name>
    <dbReference type="NCBI Taxonomy" id="1224302"/>
    <lineage>
        <taxon>Bacteria</taxon>
        <taxon>Pseudomonadati</taxon>
        <taxon>Pseudomonadota</taxon>
        <taxon>Betaproteobacteria</taxon>
        <taxon>Burkholderiales</taxon>
        <taxon>Oxalobacteraceae</taxon>
        <taxon>Undibacterium</taxon>
    </lineage>
</organism>
<name>A0A916UIG0_9BURK</name>
<sequence>MEKEVNKQYQYLIGVDGGGTGTRVVLAHADGAELGRGSAGPSGLMHGIDNAWAALLYAMKQAFAEAGLDAPVLSDIAAGCGLAGVHNKQWANDFAEKNPGFGALAVGTDGQTTLLGAHQGQPGAIIAIGTGSVGEVLLPDGSRREVGAWGFPSSDEASGAWLGLHTINHVQHVLDGRHPPTEFAAAVVAHCGGGRDGVFNWLAQANQTAYAQLARFTIQFAPTEPVARGILQKAGEEIAKMAHALDPSAQLPIALCGGLAAPLREYLPPALLNRVVQPQADSATGALILIKNSFSES</sequence>
<protein>
    <recommendedName>
        <fullName evidence="1">ATPase BadF/BadG/BcrA/BcrD type domain-containing protein</fullName>
    </recommendedName>
</protein>
<dbReference type="Pfam" id="PF01869">
    <property type="entry name" value="BcrAD_BadFG"/>
    <property type="match status" value="1"/>
</dbReference>
<dbReference type="PANTHER" id="PTHR43190:SF3">
    <property type="entry name" value="N-ACETYL-D-GLUCOSAMINE KINASE"/>
    <property type="match status" value="1"/>
</dbReference>
<evidence type="ECO:0000313" key="2">
    <source>
        <dbReference type="EMBL" id="GGC73571.1"/>
    </source>
</evidence>
<dbReference type="InterPro" id="IPR052519">
    <property type="entry name" value="Euk-type_GlcNAc_Kinase"/>
</dbReference>
<dbReference type="InterPro" id="IPR002731">
    <property type="entry name" value="ATPase_BadF"/>
</dbReference>
<dbReference type="PANTHER" id="PTHR43190">
    <property type="entry name" value="N-ACETYL-D-GLUCOSAMINE KINASE"/>
    <property type="match status" value="1"/>
</dbReference>
<dbReference type="AlphaFoldDB" id="A0A916UIG0"/>
<proteinExistence type="predicted"/>
<keyword evidence="3" id="KW-1185">Reference proteome</keyword>
<dbReference type="SUPFAM" id="SSF53067">
    <property type="entry name" value="Actin-like ATPase domain"/>
    <property type="match status" value="2"/>
</dbReference>
<comment type="caution">
    <text evidence="2">The sequence shown here is derived from an EMBL/GenBank/DDBJ whole genome shotgun (WGS) entry which is preliminary data.</text>
</comment>
<reference evidence="2" key="1">
    <citation type="journal article" date="2014" name="Int. J. Syst. Evol. Microbiol.">
        <title>Complete genome sequence of Corynebacterium casei LMG S-19264T (=DSM 44701T), isolated from a smear-ripened cheese.</title>
        <authorList>
            <consortium name="US DOE Joint Genome Institute (JGI-PGF)"/>
            <person name="Walter F."/>
            <person name="Albersmeier A."/>
            <person name="Kalinowski J."/>
            <person name="Ruckert C."/>
        </authorList>
    </citation>
    <scope>NUCLEOTIDE SEQUENCE</scope>
    <source>
        <strain evidence="2">CGMCC 1.10998</strain>
    </source>
</reference>
<dbReference type="EMBL" id="BMED01000002">
    <property type="protein sequence ID" value="GGC73571.1"/>
    <property type="molecule type" value="Genomic_DNA"/>
</dbReference>
<dbReference type="Proteomes" id="UP000637423">
    <property type="component" value="Unassembled WGS sequence"/>
</dbReference>
<evidence type="ECO:0000313" key="3">
    <source>
        <dbReference type="Proteomes" id="UP000637423"/>
    </source>
</evidence>
<accession>A0A916UIG0</accession>